<feature type="transmembrane region" description="Helical" evidence="4">
    <location>
        <begin position="193"/>
        <end position="211"/>
    </location>
</feature>
<dbReference type="PANTHER" id="PTHR43280:SF29">
    <property type="entry name" value="ARAC-FAMILY TRANSCRIPTIONAL REGULATOR"/>
    <property type="match status" value="1"/>
</dbReference>
<evidence type="ECO:0000313" key="7">
    <source>
        <dbReference type="Proteomes" id="UP001597508"/>
    </source>
</evidence>
<dbReference type="SUPFAM" id="SSF46689">
    <property type="entry name" value="Homeodomain-like"/>
    <property type="match status" value="1"/>
</dbReference>
<evidence type="ECO:0000256" key="1">
    <source>
        <dbReference type="ARBA" id="ARBA00023015"/>
    </source>
</evidence>
<accession>A0ABW5LS23</accession>
<feature type="transmembrane region" description="Helical" evidence="4">
    <location>
        <begin position="120"/>
        <end position="143"/>
    </location>
</feature>
<dbReference type="InterPro" id="IPR009057">
    <property type="entry name" value="Homeodomain-like_sf"/>
</dbReference>
<keyword evidence="7" id="KW-1185">Reference proteome</keyword>
<feature type="transmembrane region" description="Helical" evidence="4">
    <location>
        <begin position="63"/>
        <end position="86"/>
    </location>
</feature>
<keyword evidence="4" id="KW-1133">Transmembrane helix</keyword>
<dbReference type="InterPro" id="IPR018062">
    <property type="entry name" value="HTH_AraC-typ_CS"/>
</dbReference>
<keyword evidence="4" id="KW-0812">Transmembrane</keyword>
<dbReference type="Proteomes" id="UP001597508">
    <property type="component" value="Unassembled WGS sequence"/>
</dbReference>
<evidence type="ECO:0000256" key="3">
    <source>
        <dbReference type="ARBA" id="ARBA00023163"/>
    </source>
</evidence>
<dbReference type="RefSeq" id="WP_379666348.1">
    <property type="nucleotide sequence ID" value="NZ_JBHULH010000004.1"/>
</dbReference>
<comment type="caution">
    <text evidence="6">The sequence shown here is derived from an EMBL/GenBank/DDBJ whole genome shotgun (WGS) entry which is preliminary data.</text>
</comment>
<dbReference type="PROSITE" id="PS00041">
    <property type="entry name" value="HTH_ARAC_FAMILY_1"/>
    <property type="match status" value="1"/>
</dbReference>
<keyword evidence="2" id="KW-0238">DNA-binding</keyword>
<sequence length="363" mass="42179">MLIHLIEILIFSSLLMLSFILFSNPLNVNRKANRWFGATLLLWSTFWLDEILILIKAKPFGELTLLILTFIQFFTPILLYISILFFTNPTHKFKNKDGLFLILPFVYLGILIINRTSKDYQILVLILTLLHAILYITKSYIKLRRHRRKIALFSSNTNDINLKWLENIISVLVLLIAIVTVFNLVYMGTPLKPYLKLIMLGTILFVAYNALKQKEIFPKNKKHRKEVIAIKVDQEAPSTVKRKVVNDNELDVQKSRLNVLMKEKELYLDHDINLASLSEEMDITPHQLSYIINNGFNQNFFQFVNTYRIDKAKTLLLDKSSDKLTILGIAYESGFSSKTAFNTTFKKFTDQTPSEFKKQSSKL</sequence>
<evidence type="ECO:0000259" key="5">
    <source>
        <dbReference type="PROSITE" id="PS01124"/>
    </source>
</evidence>
<keyword evidence="1" id="KW-0805">Transcription regulation</keyword>
<dbReference type="EMBL" id="JBHULH010000004">
    <property type="protein sequence ID" value="MFD2567638.1"/>
    <property type="molecule type" value="Genomic_DNA"/>
</dbReference>
<feature type="transmembrane region" description="Helical" evidence="4">
    <location>
        <begin position="164"/>
        <end position="187"/>
    </location>
</feature>
<protein>
    <submittedName>
        <fullName evidence="6">Helix-turn-helix domain-containing protein</fullName>
    </submittedName>
</protein>
<organism evidence="6 7">
    <name type="scientific">Pseudotenacibaculum haliotis</name>
    <dbReference type="NCBI Taxonomy" id="1862138"/>
    <lineage>
        <taxon>Bacteria</taxon>
        <taxon>Pseudomonadati</taxon>
        <taxon>Bacteroidota</taxon>
        <taxon>Flavobacteriia</taxon>
        <taxon>Flavobacteriales</taxon>
        <taxon>Flavobacteriaceae</taxon>
        <taxon>Pseudotenacibaculum</taxon>
    </lineage>
</organism>
<reference evidence="7" key="1">
    <citation type="journal article" date="2019" name="Int. J. Syst. Evol. Microbiol.">
        <title>The Global Catalogue of Microorganisms (GCM) 10K type strain sequencing project: providing services to taxonomists for standard genome sequencing and annotation.</title>
        <authorList>
            <consortium name="The Broad Institute Genomics Platform"/>
            <consortium name="The Broad Institute Genome Sequencing Center for Infectious Disease"/>
            <person name="Wu L."/>
            <person name="Ma J."/>
        </authorList>
    </citation>
    <scope>NUCLEOTIDE SEQUENCE [LARGE SCALE GENOMIC DNA]</scope>
    <source>
        <strain evidence="7">KCTC 52127</strain>
    </source>
</reference>
<feature type="domain" description="HTH araC/xylS-type" evidence="5">
    <location>
        <begin position="258"/>
        <end position="359"/>
    </location>
</feature>
<feature type="transmembrane region" description="Helical" evidence="4">
    <location>
        <begin position="98"/>
        <end position="114"/>
    </location>
</feature>
<proteinExistence type="predicted"/>
<keyword evidence="3" id="KW-0804">Transcription</keyword>
<gene>
    <name evidence="6" type="ORF">ACFSRZ_09660</name>
</gene>
<evidence type="ECO:0000256" key="2">
    <source>
        <dbReference type="ARBA" id="ARBA00023125"/>
    </source>
</evidence>
<dbReference type="Gene3D" id="1.10.10.60">
    <property type="entry name" value="Homeodomain-like"/>
    <property type="match status" value="2"/>
</dbReference>
<dbReference type="PANTHER" id="PTHR43280">
    <property type="entry name" value="ARAC-FAMILY TRANSCRIPTIONAL REGULATOR"/>
    <property type="match status" value="1"/>
</dbReference>
<feature type="transmembrane region" description="Helical" evidence="4">
    <location>
        <begin position="35"/>
        <end position="57"/>
    </location>
</feature>
<feature type="transmembrane region" description="Helical" evidence="4">
    <location>
        <begin position="6"/>
        <end position="23"/>
    </location>
</feature>
<dbReference type="PROSITE" id="PS01124">
    <property type="entry name" value="HTH_ARAC_FAMILY_2"/>
    <property type="match status" value="1"/>
</dbReference>
<dbReference type="InterPro" id="IPR018060">
    <property type="entry name" value="HTH_AraC"/>
</dbReference>
<dbReference type="Pfam" id="PF12833">
    <property type="entry name" value="HTH_18"/>
    <property type="match status" value="1"/>
</dbReference>
<keyword evidence="4" id="KW-0472">Membrane</keyword>
<evidence type="ECO:0000256" key="4">
    <source>
        <dbReference type="SAM" id="Phobius"/>
    </source>
</evidence>
<name>A0ABW5LS23_9FLAO</name>
<evidence type="ECO:0000313" key="6">
    <source>
        <dbReference type="EMBL" id="MFD2567638.1"/>
    </source>
</evidence>
<dbReference type="SMART" id="SM00342">
    <property type="entry name" value="HTH_ARAC"/>
    <property type="match status" value="1"/>
</dbReference>